<dbReference type="OrthoDB" id="9801026at2"/>
<sequence length="108" mass="12307">MQVEFEQRQLEKSFKSLSTLTRRFGRRAANNLGKRIKELEVADNLSQISHVPPPRLHALTGNRRGYFAVMVTANMRLVFSGLNHEGEKSLVKSEITAVLVKEVVDYHD</sequence>
<dbReference type="RefSeq" id="WP_057732712.1">
    <property type="nucleotide sequence ID" value="NZ_AZFS01000045.1"/>
</dbReference>
<dbReference type="PATRIC" id="fig|1423753.3.peg.2301"/>
<dbReference type="STRING" id="1423753.FD28_GL002192"/>
<reference evidence="1 2" key="1">
    <citation type="journal article" date="2015" name="Genome Announc.">
        <title>Expanding the biotechnology potential of lactobacilli through comparative genomics of 213 strains and associated genera.</title>
        <authorList>
            <person name="Sun Z."/>
            <person name="Harris H.M."/>
            <person name="McCann A."/>
            <person name="Guo C."/>
            <person name="Argimon S."/>
            <person name="Zhang W."/>
            <person name="Yang X."/>
            <person name="Jeffery I.B."/>
            <person name="Cooney J.C."/>
            <person name="Kagawa T.F."/>
            <person name="Liu W."/>
            <person name="Song Y."/>
            <person name="Salvetti E."/>
            <person name="Wrobel A."/>
            <person name="Rasinkangas P."/>
            <person name="Parkhill J."/>
            <person name="Rea M.C."/>
            <person name="O'Sullivan O."/>
            <person name="Ritari J."/>
            <person name="Douillard F.P."/>
            <person name="Paul Ross R."/>
            <person name="Yang R."/>
            <person name="Briner A.E."/>
            <person name="Felis G.E."/>
            <person name="de Vos W.M."/>
            <person name="Barrangou R."/>
            <person name="Klaenhammer T.R."/>
            <person name="Caufield P.W."/>
            <person name="Cui Y."/>
            <person name="Zhang H."/>
            <person name="O'Toole P.W."/>
        </authorList>
    </citation>
    <scope>NUCLEOTIDE SEQUENCE [LARGE SCALE GENOMIC DNA]</scope>
    <source>
        <strain evidence="1 2">DSM 16381</strain>
    </source>
</reference>
<comment type="caution">
    <text evidence="1">The sequence shown here is derived from an EMBL/GenBank/DDBJ whole genome shotgun (WGS) entry which is preliminary data.</text>
</comment>
<accession>A0A0R1UWQ1</accession>
<name>A0A0R1UWQ1_9LACO</name>
<proteinExistence type="predicted"/>
<organism evidence="1 2">
    <name type="scientific">Levilactobacillus hammesii DSM 16381</name>
    <dbReference type="NCBI Taxonomy" id="1423753"/>
    <lineage>
        <taxon>Bacteria</taxon>
        <taxon>Bacillati</taxon>
        <taxon>Bacillota</taxon>
        <taxon>Bacilli</taxon>
        <taxon>Lactobacillales</taxon>
        <taxon>Lactobacillaceae</taxon>
        <taxon>Levilactobacillus</taxon>
    </lineage>
</organism>
<evidence type="ECO:0000313" key="2">
    <source>
        <dbReference type="Proteomes" id="UP000051580"/>
    </source>
</evidence>
<evidence type="ECO:0000313" key="1">
    <source>
        <dbReference type="EMBL" id="KRL95704.1"/>
    </source>
</evidence>
<gene>
    <name evidence="1" type="ORF">FD28_GL002192</name>
</gene>
<dbReference type="AlphaFoldDB" id="A0A0R1UWQ1"/>
<dbReference type="Proteomes" id="UP000051580">
    <property type="component" value="Unassembled WGS sequence"/>
</dbReference>
<evidence type="ECO:0008006" key="3">
    <source>
        <dbReference type="Google" id="ProtNLM"/>
    </source>
</evidence>
<dbReference type="EMBL" id="AZFS01000045">
    <property type="protein sequence ID" value="KRL95704.1"/>
    <property type="molecule type" value="Genomic_DNA"/>
</dbReference>
<protein>
    <recommendedName>
        <fullName evidence="3">Plasmid maintenance system killer protein</fullName>
    </recommendedName>
</protein>
<dbReference type="Gene3D" id="3.30.2310.20">
    <property type="entry name" value="RelE-like"/>
    <property type="match status" value="1"/>
</dbReference>
<dbReference type="SUPFAM" id="SSF143011">
    <property type="entry name" value="RelE-like"/>
    <property type="match status" value="1"/>
</dbReference>
<keyword evidence="2" id="KW-1185">Reference proteome</keyword>
<dbReference type="InterPro" id="IPR035093">
    <property type="entry name" value="RelE/ParE_toxin_dom_sf"/>
</dbReference>